<keyword evidence="2" id="KW-0812">Transmembrane</keyword>
<proteinExistence type="predicted"/>
<gene>
    <name evidence="3" type="ORF">HaLaN_08954</name>
</gene>
<feature type="compositionally biased region" description="Polar residues" evidence="1">
    <location>
        <begin position="121"/>
        <end position="132"/>
    </location>
</feature>
<protein>
    <submittedName>
        <fullName evidence="3">Uncharacterized protein</fullName>
    </submittedName>
</protein>
<feature type="non-terminal residue" evidence="3">
    <location>
        <position position="214"/>
    </location>
</feature>
<keyword evidence="2" id="KW-0472">Membrane</keyword>
<evidence type="ECO:0000313" key="3">
    <source>
        <dbReference type="EMBL" id="GFH13131.1"/>
    </source>
</evidence>
<evidence type="ECO:0000313" key="4">
    <source>
        <dbReference type="Proteomes" id="UP000485058"/>
    </source>
</evidence>
<name>A0A699YU22_HAELA</name>
<dbReference type="EMBL" id="BLLF01000579">
    <property type="protein sequence ID" value="GFH13131.1"/>
    <property type="molecule type" value="Genomic_DNA"/>
</dbReference>
<feature type="region of interest" description="Disordered" evidence="1">
    <location>
        <begin position="150"/>
        <end position="169"/>
    </location>
</feature>
<sequence>MRNVLRARAPAGHCATNFGRPSCTPVLGRSQRLHIITRATKPDEHNPKSGLNAAEEAAPAPMLPSAAPRSSLWQSLLSCSPFVMFLGAVLGYFGPGLWLQANLAPGPVIASTACQPLSADRSSAAATPATTGQRHESHLPKQGLTAWASRAAAGAEVQQPPQGLPSAGAGVADIAPGPAAVVPGAAAATAAAAGVGGSEAGVKLSEDGISTTAT</sequence>
<organism evidence="3 4">
    <name type="scientific">Haematococcus lacustris</name>
    <name type="common">Green alga</name>
    <name type="synonym">Haematococcus pluvialis</name>
    <dbReference type="NCBI Taxonomy" id="44745"/>
    <lineage>
        <taxon>Eukaryota</taxon>
        <taxon>Viridiplantae</taxon>
        <taxon>Chlorophyta</taxon>
        <taxon>core chlorophytes</taxon>
        <taxon>Chlorophyceae</taxon>
        <taxon>CS clade</taxon>
        <taxon>Chlamydomonadales</taxon>
        <taxon>Haematococcaceae</taxon>
        <taxon>Haematococcus</taxon>
    </lineage>
</organism>
<keyword evidence="2" id="KW-1133">Transmembrane helix</keyword>
<comment type="caution">
    <text evidence="3">The sequence shown here is derived from an EMBL/GenBank/DDBJ whole genome shotgun (WGS) entry which is preliminary data.</text>
</comment>
<feature type="region of interest" description="Disordered" evidence="1">
    <location>
        <begin position="194"/>
        <end position="214"/>
    </location>
</feature>
<feature type="transmembrane region" description="Helical" evidence="2">
    <location>
        <begin position="72"/>
        <end position="93"/>
    </location>
</feature>
<dbReference type="AlphaFoldDB" id="A0A699YU22"/>
<evidence type="ECO:0000256" key="1">
    <source>
        <dbReference type="SAM" id="MobiDB-lite"/>
    </source>
</evidence>
<accession>A0A699YU22</accession>
<reference evidence="3 4" key="1">
    <citation type="submission" date="2020-02" db="EMBL/GenBank/DDBJ databases">
        <title>Draft genome sequence of Haematococcus lacustris strain NIES-144.</title>
        <authorList>
            <person name="Morimoto D."/>
            <person name="Nakagawa S."/>
            <person name="Yoshida T."/>
            <person name="Sawayama S."/>
        </authorList>
    </citation>
    <scope>NUCLEOTIDE SEQUENCE [LARGE SCALE GENOMIC DNA]</scope>
    <source>
        <strain evidence="3 4">NIES-144</strain>
    </source>
</reference>
<keyword evidence="4" id="KW-1185">Reference proteome</keyword>
<evidence type="ECO:0000256" key="2">
    <source>
        <dbReference type="SAM" id="Phobius"/>
    </source>
</evidence>
<dbReference type="Proteomes" id="UP000485058">
    <property type="component" value="Unassembled WGS sequence"/>
</dbReference>
<feature type="region of interest" description="Disordered" evidence="1">
    <location>
        <begin position="121"/>
        <end position="141"/>
    </location>
</feature>